<protein>
    <recommendedName>
        <fullName evidence="4">Outer membrane lipoprotein-sorting protein</fullName>
    </recommendedName>
</protein>
<organism evidence="2 3">
    <name type="scientific">Gimesia aquarii</name>
    <dbReference type="NCBI Taxonomy" id="2527964"/>
    <lineage>
        <taxon>Bacteria</taxon>
        <taxon>Pseudomonadati</taxon>
        <taxon>Planctomycetota</taxon>
        <taxon>Planctomycetia</taxon>
        <taxon>Planctomycetales</taxon>
        <taxon>Planctomycetaceae</taxon>
        <taxon>Gimesia</taxon>
    </lineage>
</organism>
<evidence type="ECO:0008006" key="4">
    <source>
        <dbReference type="Google" id="ProtNLM"/>
    </source>
</evidence>
<feature type="chain" id="PRO_5022085508" description="Outer membrane lipoprotein-sorting protein" evidence="1">
    <location>
        <begin position="26"/>
        <end position="343"/>
    </location>
</feature>
<gene>
    <name evidence="2" type="ORF">V202x_33520</name>
</gene>
<proteinExistence type="predicted"/>
<name>A0A517WXG6_9PLAN</name>
<sequence precursor="true">MCCIRSNCVLSFGCWLLIFTNLSNGAEKTDTLMTKMLSDWNARQKIADSMLYEIRGHVIVPRDSYLRIDENQGVTPIHDSEYNVSTELLLDFQNNRVRRTEESEVLCAPIRSFIPYYEVDLYDGTQYFNYQPIDKNTSDSWKPGKYQSELHLTGSRPYGMFFSHYIDILLLTGHGSIYTHNSPVTPQKLLRTSVTSHFFKQELVKYKGRQCILLQTMPSKLRGKGYYNIIVDPAHESAIVKWSSFYRDQLYSDIEIEHELTKQGWLPARWTETYYSKPKIPITKTMCVKRRVFNPKLKDSDFKIEITPGMVIYDRATNSEFISSGPGKPMIPLKEWKLKHPDE</sequence>
<accession>A0A517WXG6</accession>
<keyword evidence="1" id="KW-0732">Signal</keyword>
<dbReference type="AlphaFoldDB" id="A0A517WXG6"/>
<evidence type="ECO:0000256" key="1">
    <source>
        <dbReference type="SAM" id="SignalP"/>
    </source>
</evidence>
<evidence type="ECO:0000313" key="2">
    <source>
        <dbReference type="EMBL" id="QDU09955.1"/>
    </source>
</evidence>
<dbReference type="Proteomes" id="UP000318384">
    <property type="component" value="Chromosome"/>
</dbReference>
<feature type="signal peptide" evidence="1">
    <location>
        <begin position="1"/>
        <end position="25"/>
    </location>
</feature>
<dbReference type="EMBL" id="CP037422">
    <property type="protein sequence ID" value="QDU09955.1"/>
    <property type="molecule type" value="Genomic_DNA"/>
</dbReference>
<reference evidence="2 3" key="1">
    <citation type="submission" date="2019-03" db="EMBL/GenBank/DDBJ databases">
        <title>Deep-cultivation of Planctomycetes and their phenomic and genomic characterization uncovers novel biology.</title>
        <authorList>
            <person name="Wiegand S."/>
            <person name="Jogler M."/>
            <person name="Boedeker C."/>
            <person name="Pinto D."/>
            <person name="Vollmers J."/>
            <person name="Rivas-Marin E."/>
            <person name="Kohn T."/>
            <person name="Peeters S.H."/>
            <person name="Heuer A."/>
            <person name="Rast P."/>
            <person name="Oberbeckmann S."/>
            <person name="Bunk B."/>
            <person name="Jeske O."/>
            <person name="Meyerdierks A."/>
            <person name="Storesund J.E."/>
            <person name="Kallscheuer N."/>
            <person name="Luecker S."/>
            <person name="Lage O.M."/>
            <person name="Pohl T."/>
            <person name="Merkel B.J."/>
            <person name="Hornburger P."/>
            <person name="Mueller R.-W."/>
            <person name="Bruemmer F."/>
            <person name="Labrenz M."/>
            <person name="Spormann A.M."/>
            <person name="Op den Camp H."/>
            <person name="Overmann J."/>
            <person name="Amann R."/>
            <person name="Jetten M.S.M."/>
            <person name="Mascher T."/>
            <person name="Medema M.H."/>
            <person name="Devos D.P."/>
            <person name="Kaster A.-K."/>
            <person name="Ovreas L."/>
            <person name="Rohde M."/>
            <person name="Galperin M.Y."/>
            <person name="Jogler C."/>
        </authorList>
    </citation>
    <scope>NUCLEOTIDE SEQUENCE [LARGE SCALE GENOMIC DNA]</scope>
    <source>
        <strain evidence="2 3">V202</strain>
    </source>
</reference>
<evidence type="ECO:0000313" key="3">
    <source>
        <dbReference type="Proteomes" id="UP000318384"/>
    </source>
</evidence>
<keyword evidence="3" id="KW-1185">Reference proteome</keyword>